<dbReference type="OrthoDB" id="2369050at2759"/>
<dbReference type="InterPro" id="IPR051320">
    <property type="entry name" value="Viral_Replic_Matur_Polypro"/>
</dbReference>
<dbReference type="AlphaFoldDB" id="A0A4Y9ZT86"/>
<dbReference type="Proteomes" id="UP000298061">
    <property type="component" value="Unassembled WGS sequence"/>
</dbReference>
<gene>
    <name evidence="3" type="ORF">EWM64_g6549</name>
</gene>
<evidence type="ECO:0000259" key="2">
    <source>
        <dbReference type="Pfam" id="PF17919"/>
    </source>
</evidence>
<dbReference type="STRING" id="135208.A0A4Y9ZT86"/>
<organism evidence="3 4">
    <name type="scientific">Hericium alpestre</name>
    <dbReference type="NCBI Taxonomy" id="135208"/>
    <lineage>
        <taxon>Eukaryota</taxon>
        <taxon>Fungi</taxon>
        <taxon>Dikarya</taxon>
        <taxon>Basidiomycota</taxon>
        <taxon>Agaricomycotina</taxon>
        <taxon>Agaricomycetes</taxon>
        <taxon>Russulales</taxon>
        <taxon>Hericiaceae</taxon>
        <taxon>Hericium</taxon>
    </lineage>
</organism>
<dbReference type="Pfam" id="PF17919">
    <property type="entry name" value="RT_RNaseH_2"/>
    <property type="match status" value="1"/>
</dbReference>
<reference evidence="3 4" key="1">
    <citation type="submission" date="2019-02" db="EMBL/GenBank/DDBJ databases">
        <title>Genome sequencing of the rare red list fungi Hericium alpestre (H. flagellum).</title>
        <authorList>
            <person name="Buettner E."/>
            <person name="Kellner H."/>
        </authorList>
    </citation>
    <scope>NUCLEOTIDE SEQUENCE [LARGE SCALE GENOMIC DNA]</scope>
    <source>
        <strain evidence="3 4">DSM 108284</strain>
    </source>
</reference>
<feature type="domain" description="Reverse transcriptase/retrotransposon-derived protein RNase H-like" evidence="2">
    <location>
        <begin position="729"/>
        <end position="819"/>
    </location>
</feature>
<evidence type="ECO:0000313" key="3">
    <source>
        <dbReference type="EMBL" id="TFY77464.1"/>
    </source>
</evidence>
<dbReference type="EMBL" id="SFCI01000908">
    <property type="protein sequence ID" value="TFY77464.1"/>
    <property type="molecule type" value="Genomic_DNA"/>
</dbReference>
<dbReference type="InterPro" id="IPR041577">
    <property type="entry name" value="RT_RNaseH_2"/>
</dbReference>
<dbReference type="Gene3D" id="3.30.70.270">
    <property type="match status" value="2"/>
</dbReference>
<dbReference type="InterPro" id="IPR000477">
    <property type="entry name" value="RT_dom"/>
</dbReference>
<dbReference type="Pfam" id="PF00078">
    <property type="entry name" value="RVT_1"/>
    <property type="match status" value="1"/>
</dbReference>
<dbReference type="PANTHER" id="PTHR33064:SF37">
    <property type="entry name" value="RIBONUCLEASE H"/>
    <property type="match status" value="1"/>
</dbReference>
<name>A0A4Y9ZT86_9AGAM</name>
<sequence>MLKTSVNMATFSQDAITKPPILSAGEISPETLVSWDDGARGYFAHKSIKEADQVCLISYGFQDPRICQWIRLKQAELFTLSYDDFLDQVCKKWLPRNWAFRLSNALLNACQGSTPFAAWQLDMQMWNALLVNTSAHLSDDALRRKLESGVHEDVATVLHRKDYSTLSFQDWLDKVTVIDEEHIALADRVAIEAAILQRRAELSRLPPLLSASRAANSGTSQASSQVTSQGMATKPCTVPLAKLSDTEHKLLLDHEGCLKCHRFYVTHPSLDCPNGFPDPVTYKTLTESAAKVASKKPIIAVVMPTSEDPSCILGSGSESEGSCVSKDSGFNLLCPSPVPVSASVPVSHPVLSPMAMRHANHVKMDALGFILVSELKARNATCRADIDHRSEIAQTQCCDIVTAVRQHIEALATAEHLCSLDQKLKKQFADCFPDDVPPVHCLPTDVVHWIQLKTADFTIKKHNYTCPHKYLAAWKVLLDQHLAAGRIRPSTSPYVSPSFIVPKADPKALPRWVNDYCWINTHTIPDNFPLPRIKDILANCTKGKIWGKIDMTNSFFQTPMHPDDIKYTAVSTPFGPHEWTVMPMGSMNVLPTHQRRMVNALRHLIGKICHVYMDDIIIWSQDLAEHERNVASILKALRAASLYCNPKKTDLFCLEVTFLSHHISAASISADKSKVDKILNWPVPKSASDVRSFLGLVCYISAFLPALAEHTAVLTPLTTKEAEKSWPMWTNLHADTFEAIKQLVISCECLTVIDHDNPGNNQIFVTCDASDRRTGACLSFGPTWETARPIAFDSMQLTAAQQNYPVHEKELLTIVRMLDR</sequence>
<protein>
    <recommendedName>
        <fullName evidence="5">Reverse transcriptase domain-containing protein</fullName>
    </recommendedName>
</protein>
<evidence type="ECO:0000259" key="1">
    <source>
        <dbReference type="Pfam" id="PF00078"/>
    </source>
</evidence>
<proteinExistence type="predicted"/>
<dbReference type="PANTHER" id="PTHR33064">
    <property type="entry name" value="POL PROTEIN"/>
    <property type="match status" value="1"/>
</dbReference>
<evidence type="ECO:0008006" key="5">
    <source>
        <dbReference type="Google" id="ProtNLM"/>
    </source>
</evidence>
<feature type="domain" description="Reverse transcriptase" evidence="1">
    <location>
        <begin position="518"/>
        <end position="663"/>
    </location>
</feature>
<dbReference type="InterPro" id="IPR043128">
    <property type="entry name" value="Rev_trsase/Diguanyl_cyclase"/>
</dbReference>
<keyword evidence="4" id="KW-1185">Reference proteome</keyword>
<evidence type="ECO:0000313" key="4">
    <source>
        <dbReference type="Proteomes" id="UP000298061"/>
    </source>
</evidence>
<dbReference type="Gene3D" id="3.10.10.10">
    <property type="entry name" value="HIV Type 1 Reverse Transcriptase, subunit A, domain 1"/>
    <property type="match status" value="1"/>
</dbReference>
<dbReference type="CDD" id="cd01647">
    <property type="entry name" value="RT_LTR"/>
    <property type="match status" value="1"/>
</dbReference>
<accession>A0A4Y9ZT86</accession>
<dbReference type="InterPro" id="IPR043502">
    <property type="entry name" value="DNA/RNA_pol_sf"/>
</dbReference>
<dbReference type="SUPFAM" id="SSF56672">
    <property type="entry name" value="DNA/RNA polymerases"/>
    <property type="match status" value="1"/>
</dbReference>
<comment type="caution">
    <text evidence="3">The sequence shown here is derived from an EMBL/GenBank/DDBJ whole genome shotgun (WGS) entry which is preliminary data.</text>
</comment>